<reference evidence="5 6" key="1">
    <citation type="journal article" date="2017" name="Gigascience">
        <title>Genome sequence of the small brown planthopper, Laodelphax striatellus.</title>
        <authorList>
            <person name="Zhu J."/>
            <person name="Jiang F."/>
            <person name="Wang X."/>
            <person name="Yang P."/>
            <person name="Bao Y."/>
            <person name="Zhao W."/>
            <person name="Wang W."/>
            <person name="Lu H."/>
            <person name="Wang Q."/>
            <person name="Cui N."/>
            <person name="Li J."/>
            <person name="Chen X."/>
            <person name="Luo L."/>
            <person name="Yu J."/>
            <person name="Kang L."/>
            <person name="Cui F."/>
        </authorList>
    </citation>
    <scope>NUCLEOTIDE SEQUENCE [LARGE SCALE GENOMIC DNA]</scope>
    <source>
        <strain evidence="5">Lst14</strain>
    </source>
</reference>
<dbReference type="InterPro" id="IPR012132">
    <property type="entry name" value="GMC_OxRdtase"/>
</dbReference>
<dbReference type="AlphaFoldDB" id="A0A482XMP8"/>
<dbReference type="Gene3D" id="3.50.50.60">
    <property type="entry name" value="FAD/NAD(P)-binding domain"/>
    <property type="match status" value="1"/>
</dbReference>
<dbReference type="Proteomes" id="UP000291343">
    <property type="component" value="Unassembled WGS sequence"/>
</dbReference>
<dbReference type="InterPro" id="IPR000172">
    <property type="entry name" value="GMC_OxRdtase_N"/>
</dbReference>
<dbReference type="Gene3D" id="3.30.560.10">
    <property type="entry name" value="Glucose Oxidase, domain 3"/>
    <property type="match status" value="1"/>
</dbReference>
<feature type="domain" description="Glucose-methanol-choline oxidoreductase C-terminal" evidence="4">
    <location>
        <begin position="473"/>
        <end position="614"/>
    </location>
</feature>
<evidence type="ECO:0008006" key="7">
    <source>
        <dbReference type="Google" id="ProtNLM"/>
    </source>
</evidence>
<dbReference type="InParanoid" id="A0A482XMP8"/>
<organism evidence="5 6">
    <name type="scientific">Laodelphax striatellus</name>
    <name type="common">Small brown planthopper</name>
    <name type="synonym">Delphax striatella</name>
    <dbReference type="NCBI Taxonomy" id="195883"/>
    <lineage>
        <taxon>Eukaryota</taxon>
        <taxon>Metazoa</taxon>
        <taxon>Ecdysozoa</taxon>
        <taxon>Arthropoda</taxon>
        <taxon>Hexapoda</taxon>
        <taxon>Insecta</taxon>
        <taxon>Pterygota</taxon>
        <taxon>Neoptera</taxon>
        <taxon>Paraneoptera</taxon>
        <taxon>Hemiptera</taxon>
        <taxon>Auchenorrhyncha</taxon>
        <taxon>Fulgoroidea</taxon>
        <taxon>Delphacidae</taxon>
        <taxon>Criomorphinae</taxon>
        <taxon>Laodelphax</taxon>
    </lineage>
</organism>
<keyword evidence="2" id="KW-0285">Flavoprotein</keyword>
<dbReference type="STRING" id="195883.A0A482XMP8"/>
<dbReference type="GO" id="GO:0050660">
    <property type="term" value="F:flavin adenine dinucleotide binding"/>
    <property type="evidence" value="ECO:0007669"/>
    <property type="project" value="InterPro"/>
</dbReference>
<dbReference type="GO" id="GO:0016614">
    <property type="term" value="F:oxidoreductase activity, acting on CH-OH group of donors"/>
    <property type="evidence" value="ECO:0007669"/>
    <property type="project" value="InterPro"/>
</dbReference>
<dbReference type="Pfam" id="PF00732">
    <property type="entry name" value="GMC_oxred_N"/>
    <property type="match status" value="1"/>
</dbReference>
<dbReference type="EMBL" id="QKKF02004753">
    <property type="protein sequence ID" value="RZF47123.1"/>
    <property type="molecule type" value="Genomic_DNA"/>
</dbReference>
<keyword evidence="6" id="KW-1185">Reference proteome</keyword>
<evidence type="ECO:0000256" key="2">
    <source>
        <dbReference type="PIRSR" id="PIRSR000137-2"/>
    </source>
</evidence>
<feature type="domain" description="Glucose-methanol-choline oxidoreductase N-terminal" evidence="3">
    <location>
        <begin position="64"/>
        <end position="360"/>
    </location>
</feature>
<dbReference type="PANTHER" id="PTHR11552:SF217">
    <property type="entry name" value="GLUCOSE DEHYDROGENASE [FAD, QUINONE]"/>
    <property type="match status" value="1"/>
</dbReference>
<gene>
    <name evidence="5" type="ORF">LSTR_LSTR005201</name>
</gene>
<feature type="binding site" evidence="2">
    <location>
        <position position="285"/>
    </location>
    <ligand>
        <name>FAD</name>
        <dbReference type="ChEBI" id="CHEBI:57692"/>
    </ligand>
</feature>
<dbReference type="OrthoDB" id="6593550at2759"/>
<dbReference type="SMR" id="A0A482XMP8"/>
<comment type="cofactor">
    <cofactor evidence="2">
        <name>FAD</name>
        <dbReference type="ChEBI" id="CHEBI:57692"/>
    </cofactor>
</comment>
<evidence type="ECO:0000313" key="6">
    <source>
        <dbReference type="Proteomes" id="UP000291343"/>
    </source>
</evidence>
<keyword evidence="2" id="KW-0274">FAD</keyword>
<sequence length="633" mass="70092">MEINYSMMEMNYTMLGACPGQTGPPGMAGMLFGMLLGWLAKSQCEVGDPSVYPPDVTVPTGEDYDFIVVGAGSAGAVVASRLSEVASWRILLAEAGGDPTPTSDVPALAYFMDKDRLDWGYRTQAQPGICQGYINKTCNWIRGKVMGGTSTLNFLIYARGHKLDYDQWQSMGNEGWSYDHVLPYFKKSQDIRVAKLLDSEYHGRGGYLGIEDMEDPEFSEVSEMVLKAAKQMGFETGHDLNAERPSGFSTNPGFVCGGARCNTAKAFLGPAKDRPNLHVMKNAHVRKLLVDKTGVHGVEVSKNGKKYLIKSKKEVILSAGVINSPQILMLSGIGPKEHLKKLNINLVKDLRTGENLQDHLLHLGTIIAMKPFHGTHPKPPPELLNDVYKYLTKREGSLSKVRLSTLVGFVDTRGAPENWPDLQFLNAYFPANDTIGLAEILKRLNLDCEITETMLEANKVHDLMFFTPVLLRPESRGKILLKNKDPLSHPLIYSGYMSNNEDVKSLMRGVKFVEKFLVTDALKERDAFMLEVKYDKCKQHEFGTEGYWECALRLVGSTCYHPVGTCKMGPSSDAQAVVDARLRVHGVKGLRVADASIMPTIVSSNTNAPTIMIGEKASDLIKEDWLQENKDEL</sequence>
<feature type="binding site" evidence="2">
    <location>
        <position position="149"/>
    </location>
    <ligand>
        <name>FAD</name>
        <dbReference type="ChEBI" id="CHEBI:57692"/>
    </ligand>
</feature>
<name>A0A482XMP8_LAOST</name>
<dbReference type="InterPro" id="IPR007867">
    <property type="entry name" value="GMC_OxRtase_C"/>
</dbReference>
<accession>A0A482XMP8</accession>
<dbReference type="PIRSF" id="PIRSF000137">
    <property type="entry name" value="Alcohol_oxidase"/>
    <property type="match status" value="1"/>
</dbReference>
<dbReference type="InterPro" id="IPR036188">
    <property type="entry name" value="FAD/NAD-bd_sf"/>
</dbReference>
<comment type="caution">
    <text evidence="5">The sequence shown here is derived from an EMBL/GenBank/DDBJ whole genome shotgun (WGS) entry which is preliminary data.</text>
</comment>
<evidence type="ECO:0000259" key="3">
    <source>
        <dbReference type="Pfam" id="PF00732"/>
    </source>
</evidence>
<comment type="similarity">
    <text evidence="1">Belongs to the GMC oxidoreductase family.</text>
</comment>
<feature type="binding site" evidence="2">
    <location>
        <position position="145"/>
    </location>
    <ligand>
        <name>FAD</name>
        <dbReference type="ChEBI" id="CHEBI:57692"/>
    </ligand>
</feature>
<evidence type="ECO:0000313" key="5">
    <source>
        <dbReference type="EMBL" id="RZF47123.1"/>
    </source>
</evidence>
<dbReference type="SUPFAM" id="SSF51905">
    <property type="entry name" value="FAD/NAD(P)-binding domain"/>
    <property type="match status" value="1"/>
</dbReference>
<dbReference type="PANTHER" id="PTHR11552">
    <property type="entry name" value="GLUCOSE-METHANOL-CHOLINE GMC OXIDOREDUCTASE"/>
    <property type="match status" value="1"/>
</dbReference>
<protein>
    <recommendedName>
        <fullName evidence="7">Glucose-methanol-choline oxidoreductase N-terminal domain-containing protein</fullName>
    </recommendedName>
</protein>
<evidence type="ECO:0000256" key="1">
    <source>
        <dbReference type="ARBA" id="ARBA00010790"/>
    </source>
</evidence>
<dbReference type="Pfam" id="PF05199">
    <property type="entry name" value="GMC_oxred_C"/>
    <property type="match status" value="1"/>
</dbReference>
<proteinExistence type="inferred from homology"/>
<dbReference type="SUPFAM" id="SSF54373">
    <property type="entry name" value="FAD-linked reductases, C-terminal domain"/>
    <property type="match status" value="1"/>
</dbReference>
<evidence type="ECO:0000259" key="4">
    <source>
        <dbReference type="Pfam" id="PF05199"/>
    </source>
</evidence>